<dbReference type="Proteomes" id="UP000886523">
    <property type="component" value="Unassembled WGS sequence"/>
</dbReference>
<gene>
    <name evidence="1" type="ORF">BS47DRAFT_467160</name>
</gene>
<dbReference type="AlphaFoldDB" id="A0A9P6DWN0"/>
<dbReference type="OrthoDB" id="3200956at2759"/>
<evidence type="ECO:0000313" key="2">
    <source>
        <dbReference type="Proteomes" id="UP000886523"/>
    </source>
</evidence>
<dbReference type="EMBL" id="MU128930">
    <property type="protein sequence ID" value="KAF9517626.1"/>
    <property type="molecule type" value="Genomic_DNA"/>
</dbReference>
<evidence type="ECO:0000313" key="1">
    <source>
        <dbReference type="EMBL" id="KAF9517626.1"/>
    </source>
</evidence>
<sequence>MENVRRSPRNHQGPSKSRSLHIKAANINWESDDSALLGHLISAMESNRRWRHGVFSGRPTSGSGSLHTKADKVIYYDEIAQALFSRHPHFRSSYRKKPAAFARAIKDKLDTFPARCAVEARFGTVNGRMPLVLELHYLAIRARRHGHTSARCIREGIGWNIFLCGLQRFH</sequence>
<organism evidence="1 2">
    <name type="scientific">Hydnum rufescens UP504</name>
    <dbReference type="NCBI Taxonomy" id="1448309"/>
    <lineage>
        <taxon>Eukaryota</taxon>
        <taxon>Fungi</taxon>
        <taxon>Dikarya</taxon>
        <taxon>Basidiomycota</taxon>
        <taxon>Agaricomycotina</taxon>
        <taxon>Agaricomycetes</taxon>
        <taxon>Cantharellales</taxon>
        <taxon>Hydnaceae</taxon>
        <taxon>Hydnum</taxon>
    </lineage>
</organism>
<proteinExistence type="predicted"/>
<comment type="caution">
    <text evidence="1">The sequence shown here is derived from an EMBL/GenBank/DDBJ whole genome shotgun (WGS) entry which is preliminary data.</text>
</comment>
<keyword evidence="2" id="KW-1185">Reference proteome</keyword>
<name>A0A9P6DWN0_9AGAM</name>
<reference evidence="1" key="1">
    <citation type="journal article" date="2020" name="Nat. Commun.">
        <title>Large-scale genome sequencing of mycorrhizal fungi provides insights into the early evolution of symbiotic traits.</title>
        <authorList>
            <person name="Miyauchi S."/>
            <person name="Kiss E."/>
            <person name="Kuo A."/>
            <person name="Drula E."/>
            <person name="Kohler A."/>
            <person name="Sanchez-Garcia M."/>
            <person name="Morin E."/>
            <person name="Andreopoulos B."/>
            <person name="Barry K.W."/>
            <person name="Bonito G."/>
            <person name="Buee M."/>
            <person name="Carver A."/>
            <person name="Chen C."/>
            <person name="Cichocki N."/>
            <person name="Clum A."/>
            <person name="Culley D."/>
            <person name="Crous P.W."/>
            <person name="Fauchery L."/>
            <person name="Girlanda M."/>
            <person name="Hayes R.D."/>
            <person name="Keri Z."/>
            <person name="LaButti K."/>
            <person name="Lipzen A."/>
            <person name="Lombard V."/>
            <person name="Magnuson J."/>
            <person name="Maillard F."/>
            <person name="Murat C."/>
            <person name="Nolan M."/>
            <person name="Ohm R.A."/>
            <person name="Pangilinan J."/>
            <person name="Pereira M.F."/>
            <person name="Perotto S."/>
            <person name="Peter M."/>
            <person name="Pfister S."/>
            <person name="Riley R."/>
            <person name="Sitrit Y."/>
            <person name="Stielow J.B."/>
            <person name="Szollosi G."/>
            <person name="Zifcakova L."/>
            <person name="Stursova M."/>
            <person name="Spatafora J.W."/>
            <person name="Tedersoo L."/>
            <person name="Vaario L.M."/>
            <person name="Yamada A."/>
            <person name="Yan M."/>
            <person name="Wang P."/>
            <person name="Xu J."/>
            <person name="Bruns T."/>
            <person name="Baldrian P."/>
            <person name="Vilgalys R."/>
            <person name="Dunand C."/>
            <person name="Henrissat B."/>
            <person name="Grigoriev I.V."/>
            <person name="Hibbett D."/>
            <person name="Nagy L.G."/>
            <person name="Martin F.M."/>
        </authorList>
    </citation>
    <scope>NUCLEOTIDE SEQUENCE</scope>
    <source>
        <strain evidence="1">UP504</strain>
    </source>
</reference>
<protein>
    <submittedName>
        <fullName evidence="1">Uncharacterized protein</fullName>
    </submittedName>
</protein>
<accession>A0A9P6DWN0</accession>